<dbReference type="PROSITE" id="PS51257">
    <property type="entry name" value="PROKAR_LIPOPROTEIN"/>
    <property type="match status" value="1"/>
</dbReference>
<dbReference type="EMBL" id="CAMXCT020006544">
    <property type="protein sequence ID" value="CAL1169061.1"/>
    <property type="molecule type" value="Genomic_DNA"/>
</dbReference>
<name>A0A9P1GIZ2_9DINO</name>
<dbReference type="EMBL" id="CAMXCT010006544">
    <property type="protein sequence ID" value="CAI4015686.1"/>
    <property type="molecule type" value="Genomic_DNA"/>
</dbReference>
<feature type="signal peptide" evidence="2">
    <location>
        <begin position="1"/>
        <end position="25"/>
    </location>
</feature>
<keyword evidence="4" id="KW-0347">Helicase</keyword>
<keyword evidence="4" id="KW-0547">Nucleotide-binding</keyword>
<reference evidence="3" key="1">
    <citation type="submission" date="2022-10" db="EMBL/GenBank/DDBJ databases">
        <authorList>
            <person name="Chen Y."/>
            <person name="Dougan E. K."/>
            <person name="Chan C."/>
            <person name="Rhodes N."/>
            <person name="Thang M."/>
        </authorList>
    </citation>
    <scope>NUCLEOTIDE SEQUENCE</scope>
</reference>
<feature type="region of interest" description="Disordered" evidence="1">
    <location>
        <begin position="945"/>
        <end position="1044"/>
    </location>
</feature>
<feature type="compositionally biased region" description="Basic and acidic residues" evidence="1">
    <location>
        <begin position="449"/>
        <end position="463"/>
    </location>
</feature>
<accession>A0A9P1GIZ2</accession>
<evidence type="ECO:0000256" key="1">
    <source>
        <dbReference type="SAM" id="MobiDB-lite"/>
    </source>
</evidence>
<sequence>MHTHWKHRLPSWWIVCSWFLAIGSALVCSCASRVDLSFCFNLGCCVFSLQALRALRERLPRRGWIQKGRKAGGMRIKKHRRRKGSKGRWQVSVMLYLCVVASSRQTGWCVWPSLAIHGHQSWCISRKGRNRRMHAVNGNPGAGAGKRTRRAHGAAEPAVQGNPTPESQPVVEEPVLKRAKEADAQESLQNRIGSKVVKVPGDGWCFFYAIGQHWRGSTGWNRKTATELYLQAMEWLLQAQYGPQSEAVAAACVPFNLREEQVHQRFLGQQPVGVDTAQLSTTELVLWSKLHALLQQPRMLDSIHHASAGVEMWALTQAFAFECLIWGKELNVNYWVRTMEGITDEEAHQKLQAHVYVLELVHRDIGVTGLYDLVERSQGVGQRFPVTPLLQTFRAQGPAAVLREVKRRREAAMPPLPAPGRPPSPSGDCPGDPEESGDASMRGCSAADPPRKEDAENAVHSEEDPLPPQWPQPDAEQQESESDVAATELDVDSVQSWDSESSVSSNDLDRGLTVEPHRTWNTVEDDRMSAVKTVAAAMRQHVLVPPAIPGHDTAAGTQEDALVFPAVHCAMQGCDWCSEQEPCNPNWSKKTQRRVSGKLWEEPCHSCCADATKCLWAHLTIAHADQFLGGTPAELPATYRASLLERERECVPSVGWSTDRRTFRRFANNCKEDCLEALICACCTRIHVAANGGEIGYISVEKLFDSLSNDSFTANWCYETYSVRYANIPAIQTRLDPSEWVRKLPDGKRILCCPEDMRCELCPPNAATLCWKCQLPLCRSCLTRMTQQAHASIPQALTNDNWLGYPCELLYQYKVRWIEAAAACPVWTSIVCFYLENDRGHLMEEELHRAEHRVAVRGNVSSFSMPWEEVLAALDPLHHAGKNPTLGRNGIAAASGGVKASHGDGATADEMKQKIDKKVTAVYGTTEFCPLKEAMAEPNTIKPAAPSHCHAVGQRDSVADASPAATSKADASRTDAESIPLSSLHAEASVHSDRRQPDTGELRGGQHPSENSAASVAEPALPSKHATPEVPATTGCTGEAFSGNVRPNIMSQDYTSSQIADPDVAFINNLATTTHELGVQTGTAFWDQWRTDFLYWAFPYSLPAPVSGPDFPQKAQCRRVTDAPHFGPVQHLKHLASRVESSIRNSWDLVPGLRRITAKWSSVCGGTLWRRWQSHKKTIEPIPVDEWVRAAEGLYKKLQRGTYLSADGRERPIQYDTRKLMYANGLTAPEKQLLKDVRSMQSTVPGTIEVRRRIGRYLFGARVELGEPLFVTISPTMRHNSFTLKLSRYRAADPGRGMCHQQNQPPVWETGETTAHIPDYDARREATARDPWAVVLSFQTVVRLIFAQLLGIQMCFRCPKCDCRDVHGYSCHPAGGVLGLVRGICGDIEYQSNSTPHFHCNVYLASIWQEPLSVLLEKIEAKDITFEDVQHFQSWIHNEQHPNFPSHSEKVQYYEEQWKANYANAEHAHLCQWPAFVQADTAPCPWLSPVNAEEARADGARYVEQYQHAVQQKFSMQQCNARKYHVSTRGRRNALGLCLGKREDPWLSGTLNAFAVFLFGNSHTAVNFRVPLCATTHDAECTRNCLDTSTLAKLQRVMQQAARRATQYFTGYLQKPQPVGRKELQHTAKQLHFLATSNTKDPTGSHYRKVASRVFGDLEFRCSVRPITEEFMLAGFEDDSDPAAAECIRSFPVVPFVGTEWLTLLDHKTEHRHRVQAASWKSTEVKFSELYGWRGTDPRVYYLSPWEFVKWWRLKKLQPPAADGTGNECGLSAWLPHHDPKCVPQDGWKFGRDYTWRSPLPEGAADRILRLPTKPQAAEAAEYYCERNLEPCIPYPTCRPLPRPDMSAEDQARLLNVYLRPWTLDASTASLHVPHIAALDLPFDARTATKPSRRLTTKSSPTPRSHQATWKEYIHGHIVSHHAARTIQNFLAAAECSPEESDPTASGGLQTGRSGHCLVGRRNAAEINPGPGVRIFETAAQQILQTWQPVTAADTHGWSTTVGIPELPTIASAEAPRSGAPPSQPPALQWTYGSLNEPMATAWLERLQANSDGPKPTEEQSRFVQSIIERCLQEHHEEQTEARTRSEPWRGIFHGVPGAGKSQTLKWLRQFFEDVCGWQHPTEFAYLAPQNTQAALIQGMTLHAFANIRVKSKQQTKSRHDPVAGLQRVLWSRRTTGLPHLFEVTIEQRCMDPWLSYVLQQARHGNMSQDTWCFLHGFPTRQPGSWNFVTNSCECGTATCQELLEAWAEARQQPSLPQTWDIRRMQECSACALQRSRRCMLGRDPKSAKFAARPFIHGLNAAKYVAANLRARELAAANQVCILWVIAADSPLFHLDTDSVTELQARKSNWLQRHDQATGGIVGMLPLLPNMPVRITQTLPELKPFGLFKNTRGTLHSWTLHEHDSTRVAAYTGPEMILEKLPLALYVQIPGATWQQHPSLPARVACVKPTTQHWNLDASGRTTIARRGFPVASDLSGTAHSFMGATLDACTIDFGPWDTAPSRDAQLSGYMLSLKQAEASFARDQPKKKRHPDIMLFCRRCSPRKHGSDQLLPLREFVTVWDREAWYQILAQGMDRVCKRCSAEPDAHQAADSRDDPKLCAWCEATKATKVGFCKTYLDTKKLSCARCDIGKKIDTKTLHHFSPEEVRRRKRTRELRRLRCKACEATPAAATAKQGICIQCDKAVSVSHLRMHTAATNAGVCRACRAKNEKAPKTCVQCAQPLHANAAPGAWCSDCAYPKCNGCGVAERPGRNAKYHAKNKPEWTCQACFAKKCLQCGAVPGKYQNWCVECAFPPCSGGCGQARPNKNPDYHARSQPEWYCHQCRDGYPPCPGCGTARPDDRAYHVTKMPEWTCQNCQPKACSQCGAAMHGKAAAGTWCNACAYPPCAGCGAERPTSKGYHARVMPEWACPSCAIKCCATCGKVLGRKTRSGAQCLDCSFPPCSAGCGAQRPAQSSYYRVQNLPIWVCPKCLATNHGDQPFETLAAAVPKRRRLNGDDTV</sequence>
<feature type="region of interest" description="Disordered" evidence="1">
    <location>
        <begin position="133"/>
        <end position="171"/>
    </location>
</feature>
<dbReference type="Proteomes" id="UP001152797">
    <property type="component" value="Unassembled WGS sequence"/>
</dbReference>
<dbReference type="GO" id="GO:0004386">
    <property type="term" value="F:helicase activity"/>
    <property type="evidence" value="ECO:0007669"/>
    <property type="project" value="UniProtKB-KW"/>
</dbReference>
<feature type="compositionally biased region" description="Pro residues" evidence="1">
    <location>
        <begin position="414"/>
        <end position="425"/>
    </location>
</feature>
<keyword evidence="2" id="KW-0732">Signal</keyword>
<proteinExistence type="predicted"/>
<evidence type="ECO:0000313" key="5">
    <source>
        <dbReference type="Proteomes" id="UP001152797"/>
    </source>
</evidence>
<feature type="chain" id="PRO_5043273120" evidence="2">
    <location>
        <begin position="26"/>
        <end position="3000"/>
    </location>
</feature>
<keyword evidence="5" id="KW-1185">Reference proteome</keyword>
<keyword evidence="4" id="KW-0378">Hydrolase</keyword>
<evidence type="ECO:0000313" key="3">
    <source>
        <dbReference type="EMBL" id="CAI4015686.1"/>
    </source>
</evidence>
<feature type="region of interest" description="Disordered" evidence="1">
    <location>
        <begin position="413"/>
        <end position="485"/>
    </location>
</feature>
<protein>
    <submittedName>
        <fullName evidence="4">ATP-dependent DNA helicase</fullName>
    </submittedName>
</protein>
<evidence type="ECO:0000313" key="4">
    <source>
        <dbReference type="EMBL" id="CAL4802998.1"/>
    </source>
</evidence>
<comment type="caution">
    <text evidence="3">The sequence shown here is derived from an EMBL/GenBank/DDBJ whole genome shotgun (WGS) entry which is preliminary data.</text>
</comment>
<organism evidence="3">
    <name type="scientific">Cladocopium goreaui</name>
    <dbReference type="NCBI Taxonomy" id="2562237"/>
    <lineage>
        <taxon>Eukaryota</taxon>
        <taxon>Sar</taxon>
        <taxon>Alveolata</taxon>
        <taxon>Dinophyceae</taxon>
        <taxon>Suessiales</taxon>
        <taxon>Symbiodiniaceae</taxon>
        <taxon>Cladocopium</taxon>
    </lineage>
</organism>
<evidence type="ECO:0000256" key="2">
    <source>
        <dbReference type="SAM" id="SignalP"/>
    </source>
</evidence>
<dbReference type="EMBL" id="CAMXCT030006544">
    <property type="protein sequence ID" value="CAL4802998.1"/>
    <property type="molecule type" value="Genomic_DNA"/>
</dbReference>
<feature type="compositionally biased region" description="Basic and acidic residues" evidence="1">
    <location>
        <begin position="988"/>
        <end position="1001"/>
    </location>
</feature>
<gene>
    <name evidence="3" type="ORF">C1SCF055_LOCUS40501</name>
</gene>
<reference evidence="4 5" key="2">
    <citation type="submission" date="2024-05" db="EMBL/GenBank/DDBJ databases">
        <authorList>
            <person name="Chen Y."/>
            <person name="Shah S."/>
            <person name="Dougan E. K."/>
            <person name="Thang M."/>
            <person name="Chan C."/>
        </authorList>
    </citation>
    <scope>NUCLEOTIDE SEQUENCE [LARGE SCALE GENOMIC DNA]</scope>
</reference>
<keyword evidence="4" id="KW-0067">ATP-binding</keyword>